<feature type="region of interest" description="Disordered" evidence="1">
    <location>
        <begin position="153"/>
        <end position="187"/>
    </location>
</feature>
<organism evidence="2 3">
    <name type="scientific">Friedmanniomyces endolithicus</name>
    <dbReference type="NCBI Taxonomy" id="329885"/>
    <lineage>
        <taxon>Eukaryota</taxon>
        <taxon>Fungi</taxon>
        <taxon>Dikarya</taxon>
        <taxon>Ascomycota</taxon>
        <taxon>Pezizomycotina</taxon>
        <taxon>Dothideomycetes</taxon>
        <taxon>Dothideomycetidae</taxon>
        <taxon>Mycosphaerellales</taxon>
        <taxon>Teratosphaeriaceae</taxon>
        <taxon>Friedmanniomyces</taxon>
    </lineage>
</organism>
<sequence length="187" mass="20592">METQDTFIPSDTYHSSATGVKLSATPSGMITARALTECRDRIAVAKAELKNDLNAPLRALTNTLPNPIEDDPEVARVKKWLEFCDEALRNADHHRTNLYEDVSVADDSQQYIVSTIGDLICAKRVTTGSRSVIVMGQMSDESLQRSFLHLGRGQGFERSSPHSPDETRRSAFTQHGKGQYVGKNGGL</sequence>
<reference evidence="2" key="1">
    <citation type="submission" date="2021-12" db="EMBL/GenBank/DDBJ databases">
        <title>Black yeast isolated from Biological Soil Crust.</title>
        <authorList>
            <person name="Kurbessoian T."/>
        </authorList>
    </citation>
    <scope>NUCLEOTIDE SEQUENCE</scope>
    <source>
        <strain evidence="2">CCFEE 5208</strain>
    </source>
</reference>
<gene>
    <name evidence="2" type="ORF">LTR82_018101</name>
</gene>
<evidence type="ECO:0000313" key="3">
    <source>
        <dbReference type="Proteomes" id="UP001168146"/>
    </source>
</evidence>
<proteinExistence type="predicted"/>
<evidence type="ECO:0000313" key="2">
    <source>
        <dbReference type="EMBL" id="KAK0301835.1"/>
    </source>
</evidence>
<name>A0AAN6F3G6_9PEZI</name>
<feature type="compositionally biased region" description="Basic and acidic residues" evidence="1">
    <location>
        <begin position="159"/>
        <end position="169"/>
    </location>
</feature>
<evidence type="ECO:0000256" key="1">
    <source>
        <dbReference type="SAM" id="MobiDB-lite"/>
    </source>
</evidence>
<dbReference type="Proteomes" id="UP001168146">
    <property type="component" value="Unassembled WGS sequence"/>
</dbReference>
<comment type="caution">
    <text evidence="2">The sequence shown here is derived from an EMBL/GenBank/DDBJ whole genome shotgun (WGS) entry which is preliminary data.</text>
</comment>
<dbReference type="EMBL" id="JASUXU010000254">
    <property type="protein sequence ID" value="KAK0301835.1"/>
    <property type="molecule type" value="Genomic_DNA"/>
</dbReference>
<accession>A0AAN6F3G6</accession>
<protein>
    <recommendedName>
        <fullName evidence="4">Fungal N-terminal domain-containing protein</fullName>
    </recommendedName>
</protein>
<evidence type="ECO:0008006" key="4">
    <source>
        <dbReference type="Google" id="ProtNLM"/>
    </source>
</evidence>
<dbReference type="AlphaFoldDB" id="A0AAN6F3G6"/>